<keyword evidence="1" id="KW-0732">Signal</keyword>
<gene>
    <name evidence="3" type="ORF">GCL57_08230</name>
</gene>
<dbReference type="InterPro" id="IPR050902">
    <property type="entry name" value="ABC_Transporter_SBP"/>
</dbReference>
<dbReference type="AlphaFoldDB" id="A0A833JCV7"/>
<organism evidence="3 4">
    <name type="scientific">Fluviispira multicolorata</name>
    <dbReference type="NCBI Taxonomy" id="2654512"/>
    <lineage>
        <taxon>Bacteria</taxon>
        <taxon>Pseudomonadati</taxon>
        <taxon>Bdellovibrionota</taxon>
        <taxon>Oligoflexia</taxon>
        <taxon>Silvanigrellales</taxon>
        <taxon>Silvanigrellaceae</taxon>
        <taxon>Fluviispira</taxon>
    </lineage>
</organism>
<reference evidence="3 4" key="1">
    <citation type="submission" date="2019-10" db="EMBL/GenBank/DDBJ databases">
        <title>New genus of Silvanigrellaceae.</title>
        <authorList>
            <person name="Pitt A."/>
            <person name="Hahn M.W."/>
        </authorList>
    </citation>
    <scope>NUCLEOTIDE SEQUENCE [LARGE SCALE GENOMIC DNA]</scope>
    <source>
        <strain evidence="3 4">33A1-SZDP</strain>
    </source>
</reference>
<dbReference type="GO" id="GO:0071281">
    <property type="term" value="P:cellular response to iron ion"/>
    <property type="evidence" value="ECO:0007669"/>
    <property type="project" value="TreeGrafter"/>
</dbReference>
<name>A0A833JCV7_9BACT</name>
<dbReference type="SUPFAM" id="SSF53807">
    <property type="entry name" value="Helical backbone' metal receptor"/>
    <property type="match status" value="1"/>
</dbReference>
<evidence type="ECO:0000313" key="3">
    <source>
        <dbReference type="EMBL" id="KAB8030946.1"/>
    </source>
</evidence>
<dbReference type="PANTHER" id="PTHR30535">
    <property type="entry name" value="VITAMIN B12-BINDING PROTEIN"/>
    <property type="match status" value="1"/>
</dbReference>
<protein>
    <submittedName>
        <fullName evidence="3">ABC transporter substrate-binding protein</fullName>
    </submittedName>
</protein>
<evidence type="ECO:0000256" key="1">
    <source>
        <dbReference type="ARBA" id="ARBA00022729"/>
    </source>
</evidence>
<comment type="caution">
    <text evidence="3">The sequence shown here is derived from an EMBL/GenBank/DDBJ whole genome shotgun (WGS) entry which is preliminary data.</text>
</comment>
<dbReference type="Proteomes" id="UP000442694">
    <property type="component" value="Unassembled WGS sequence"/>
</dbReference>
<accession>A0A833JCV7</accession>
<dbReference type="Pfam" id="PF01497">
    <property type="entry name" value="Peripla_BP_2"/>
    <property type="match status" value="1"/>
</dbReference>
<feature type="domain" description="Fe/B12 periplasmic-binding" evidence="2">
    <location>
        <begin position="26"/>
        <end position="271"/>
    </location>
</feature>
<dbReference type="EMBL" id="WFLN01000006">
    <property type="protein sequence ID" value="KAB8030946.1"/>
    <property type="molecule type" value="Genomic_DNA"/>
</dbReference>
<dbReference type="Gene3D" id="3.40.50.1980">
    <property type="entry name" value="Nitrogenase molybdenum iron protein domain"/>
    <property type="match status" value="2"/>
</dbReference>
<evidence type="ECO:0000313" key="4">
    <source>
        <dbReference type="Proteomes" id="UP000442694"/>
    </source>
</evidence>
<proteinExistence type="predicted"/>
<dbReference type="InterPro" id="IPR054828">
    <property type="entry name" value="Vit_B12_bind_prot"/>
</dbReference>
<dbReference type="InterPro" id="IPR002491">
    <property type="entry name" value="ABC_transptr_periplasmic_BD"/>
</dbReference>
<dbReference type="RefSeq" id="WP_152212873.1">
    <property type="nucleotide sequence ID" value="NZ_WFLN01000006.1"/>
</dbReference>
<evidence type="ECO:0000259" key="2">
    <source>
        <dbReference type="PROSITE" id="PS50983"/>
    </source>
</evidence>
<sequence length="271" mass="30416">MRIKLFLLILFSFIFNQFSYAINKQKIVTLAPNLTEIVFALELEDQLVGNTFLCDFPKQAQSVYKVGQYNDPSLERILISGANVVLATEGNPVSKLNKLKSYGIKIIEVNPKIADDLPKIINNIAESLGAKKKGIELSRDIQKAINSLELRVKNKKSFLFVLQFNPIYSVSEETWLGDLFLKSGLKNIVGKSVIKYPIISTEFLLKNKPNIILVGAIKGKNEKESLAIQRENIKKIFGKDSEKIEVVLVPKDVLVRPGPRITEGIKFIEGL</sequence>
<dbReference type="PROSITE" id="PS50983">
    <property type="entry name" value="FE_B12_PBP"/>
    <property type="match status" value="1"/>
</dbReference>
<keyword evidence="4" id="KW-1185">Reference proteome</keyword>
<dbReference type="PANTHER" id="PTHR30535:SF34">
    <property type="entry name" value="MOLYBDATE-BINDING PROTEIN MOLA"/>
    <property type="match status" value="1"/>
</dbReference>
<dbReference type="NCBIfam" id="NF038402">
    <property type="entry name" value="TroA_like"/>
    <property type="match status" value="1"/>
</dbReference>